<dbReference type="SUPFAM" id="SSF53920">
    <property type="entry name" value="Fe-only hydrogenase"/>
    <property type="match status" value="1"/>
</dbReference>
<dbReference type="InterPro" id="IPR017900">
    <property type="entry name" value="4Fe4S_Fe_S_CS"/>
</dbReference>
<evidence type="ECO:0000259" key="4">
    <source>
        <dbReference type="PROSITE" id="PS51379"/>
    </source>
</evidence>
<dbReference type="Gene3D" id="3.30.70.20">
    <property type="match status" value="2"/>
</dbReference>
<keyword evidence="6" id="KW-1185">Reference proteome</keyword>
<dbReference type="Pfam" id="PF02906">
    <property type="entry name" value="Fe_hyd_lg_C"/>
    <property type="match status" value="1"/>
</dbReference>
<dbReference type="Gene3D" id="3.40.950.10">
    <property type="entry name" value="Fe-only Hydrogenase (Larger Subunit), Chain L, domain 3"/>
    <property type="match status" value="1"/>
</dbReference>
<feature type="domain" description="4Fe-4S ferredoxin-type" evidence="4">
    <location>
        <begin position="142"/>
        <end position="171"/>
    </location>
</feature>
<dbReference type="PROSITE" id="PS00198">
    <property type="entry name" value="4FE4S_FER_1"/>
    <property type="match status" value="2"/>
</dbReference>
<sequence length="500" mass="54629">MYELYGDIINIRRKVFSEVARFAYADEPVAKAMGEAIIKIVPGEVANHRDSIFKERAIVGERLRLTLGLPVRTAAELGVLADGIDEVNVGVRMYKPPLVNVIPFACEACPTKTYEVTENCRKCLAHPCINVCPVNAISMKKTKTEIDKEKCIRCGKCKEACPYNAIIMYDRPCAVACGVNAIGSDHLGRAKINDEKCVSCGMCISHCPFGAISDKSQIYQLIKSIKQGERRHLAIVAPAFVSQFGPIVSPEQVFEGIKKLGFDDVMEVGLGADIETIKEAMEYINEVPEKIPYMGTSCCPSWAAMVDKMFPDLKQYISDSATPMIATAKYIKKNDNDAKIVFIGPCISKKLEALGEKVQEYVDFVITFEELMGMFTAQDIELSELEVTEKINDCSSLGRGFAESGGVANAVKNVIAELDPGKVVLYEKANGLHECVKMLRLAKAGKKNGYLLEGMACEGGCIGGPGTLASLARAQKALKAFKDQAQYRTPTVNPLVSNDK</sequence>
<dbReference type="InterPro" id="IPR004108">
    <property type="entry name" value="Fe_hydrogenase_lsu_C"/>
</dbReference>
<reference evidence="6" key="1">
    <citation type="journal article" date="2019" name="Int. J. Syst. Evol. Microbiol.">
        <title>The Global Catalogue of Microorganisms (GCM) 10K type strain sequencing project: providing services to taxonomists for standard genome sequencing and annotation.</title>
        <authorList>
            <consortium name="The Broad Institute Genomics Platform"/>
            <consortium name="The Broad Institute Genome Sequencing Center for Infectious Disease"/>
            <person name="Wu L."/>
            <person name="Ma J."/>
        </authorList>
    </citation>
    <scope>NUCLEOTIDE SEQUENCE [LARGE SCALE GENOMIC DNA]</scope>
    <source>
        <strain evidence="6">CCUG 46385</strain>
    </source>
</reference>
<protein>
    <submittedName>
        <fullName evidence="5">4Fe-4S dicluster domain-containing protein</fullName>
    </submittedName>
</protein>
<accession>A0ABV9QIG5</accession>
<evidence type="ECO:0000256" key="3">
    <source>
        <dbReference type="ARBA" id="ARBA00023014"/>
    </source>
</evidence>
<dbReference type="NCBIfam" id="TIGR04105">
    <property type="entry name" value="FeFe_hydrog_B1"/>
    <property type="match status" value="1"/>
</dbReference>
<organism evidence="5 6">
    <name type="scientific">Filifactor villosus</name>
    <dbReference type="NCBI Taxonomy" id="29374"/>
    <lineage>
        <taxon>Bacteria</taxon>
        <taxon>Bacillati</taxon>
        <taxon>Bacillota</taxon>
        <taxon>Clostridia</taxon>
        <taxon>Peptostreptococcales</taxon>
        <taxon>Filifactoraceae</taxon>
        <taxon>Filifactor</taxon>
    </lineage>
</organism>
<evidence type="ECO:0000256" key="1">
    <source>
        <dbReference type="ARBA" id="ARBA00022723"/>
    </source>
</evidence>
<dbReference type="Proteomes" id="UP001595916">
    <property type="component" value="Unassembled WGS sequence"/>
</dbReference>
<comment type="caution">
    <text evidence="5">The sequence shown here is derived from an EMBL/GenBank/DDBJ whole genome shotgun (WGS) entry which is preliminary data.</text>
</comment>
<proteinExistence type="predicted"/>
<dbReference type="InterPro" id="IPR009016">
    <property type="entry name" value="Fe_hydrogenase"/>
</dbReference>
<keyword evidence="1" id="KW-0479">Metal-binding</keyword>
<dbReference type="InterPro" id="IPR027631">
    <property type="entry name" value="Mono_FeFe_hydrog"/>
</dbReference>
<feature type="domain" description="4Fe-4S ferredoxin-type" evidence="4">
    <location>
        <begin position="112"/>
        <end position="141"/>
    </location>
</feature>
<dbReference type="RefSeq" id="WP_379787452.1">
    <property type="nucleotide sequence ID" value="NZ_JBHSHL010000008.1"/>
</dbReference>
<dbReference type="InterPro" id="IPR017896">
    <property type="entry name" value="4Fe4S_Fe-S-bd"/>
</dbReference>
<feature type="domain" description="4Fe-4S ferredoxin-type" evidence="4">
    <location>
        <begin position="188"/>
        <end position="217"/>
    </location>
</feature>
<dbReference type="InterPro" id="IPR050340">
    <property type="entry name" value="Cytosolic_Fe-S_CAF"/>
</dbReference>
<evidence type="ECO:0000256" key="2">
    <source>
        <dbReference type="ARBA" id="ARBA00023004"/>
    </source>
</evidence>
<dbReference type="CDD" id="cd10549">
    <property type="entry name" value="MtMvhB_like"/>
    <property type="match status" value="1"/>
</dbReference>
<keyword evidence="2" id="KW-0408">Iron</keyword>
<evidence type="ECO:0000313" key="6">
    <source>
        <dbReference type="Proteomes" id="UP001595916"/>
    </source>
</evidence>
<gene>
    <name evidence="5" type="ORF">ACFO4R_02660</name>
</gene>
<keyword evidence="3" id="KW-0411">Iron-sulfur</keyword>
<dbReference type="PROSITE" id="PS51379">
    <property type="entry name" value="4FE4S_FER_2"/>
    <property type="match status" value="3"/>
</dbReference>
<dbReference type="EMBL" id="JBHSHL010000008">
    <property type="protein sequence ID" value="MFC4803974.1"/>
    <property type="molecule type" value="Genomic_DNA"/>
</dbReference>
<evidence type="ECO:0000313" key="5">
    <source>
        <dbReference type="EMBL" id="MFC4803974.1"/>
    </source>
</evidence>
<dbReference type="SUPFAM" id="SSF54862">
    <property type="entry name" value="4Fe-4S ferredoxins"/>
    <property type="match status" value="1"/>
</dbReference>
<name>A0ABV9QIG5_9FIRM</name>
<dbReference type="PANTHER" id="PTHR11615">
    <property type="entry name" value="NITRATE, FORMATE, IRON DEHYDROGENASE"/>
    <property type="match status" value="1"/>
</dbReference>
<dbReference type="Pfam" id="PF00037">
    <property type="entry name" value="Fer4"/>
    <property type="match status" value="2"/>
</dbReference>